<keyword evidence="4 7" id="KW-1133">Transmembrane helix</keyword>
<comment type="subcellular location">
    <subcellularLocation>
        <location evidence="1">Membrane</location>
        <topology evidence="1">Multi-pass membrane protein</topology>
    </subcellularLocation>
</comment>
<dbReference type="AlphaFoldDB" id="A0A8H7S0J6"/>
<evidence type="ECO:0000313" key="8">
    <source>
        <dbReference type="EMBL" id="KAG2219286.1"/>
    </source>
</evidence>
<evidence type="ECO:0000256" key="6">
    <source>
        <dbReference type="SAM" id="MobiDB-lite"/>
    </source>
</evidence>
<feature type="transmembrane region" description="Helical" evidence="7">
    <location>
        <begin position="354"/>
        <end position="375"/>
    </location>
</feature>
<name>A0A8H7S0J6_9FUNG</name>
<feature type="transmembrane region" description="Helical" evidence="7">
    <location>
        <begin position="431"/>
        <end position="449"/>
    </location>
</feature>
<dbReference type="GO" id="GO:1990961">
    <property type="term" value="P:xenobiotic detoxification by transmembrane export across the plasma membrane"/>
    <property type="evidence" value="ECO:0007669"/>
    <property type="project" value="InterPro"/>
</dbReference>
<feature type="compositionally biased region" description="Basic and acidic residues" evidence="6">
    <location>
        <begin position="511"/>
        <end position="526"/>
    </location>
</feature>
<feature type="transmembrane region" description="Helical" evidence="7">
    <location>
        <begin position="204"/>
        <end position="224"/>
    </location>
</feature>
<evidence type="ECO:0000256" key="4">
    <source>
        <dbReference type="ARBA" id="ARBA00022989"/>
    </source>
</evidence>
<feature type="region of interest" description="Disordered" evidence="6">
    <location>
        <begin position="497"/>
        <end position="526"/>
    </location>
</feature>
<dbReference type="Proteomes" id="UP000646827">
    <property type="component" value="Unassembled WGS sequence"/>
</dbReference>
<reference evidence="8 9" key="1">
    <citation type="submission" date="2020-12" db="EMBL/GenBank/DDBJ databases">
        <title>Metabolic potential, ecology and presence of endohyphal bacteria is reflected in genomic diversity of Mucoromycotina.</title>
        <authorList>
            <person name="Muszewska A."/>
            <person name="Okrasinska A."/>
            <person name="Steczkiewicz K."/>
            <person name="Drgas O."/>
            <person name="Orlowska M."/>
            <person name="Perlinska-Lenart U."/>
            <person name="Aleksandrzak-Piekarczyk T."/>
            <person name="Szatraj K."/>
            <person name="Zielenkiewicz U."/>
            <person name="Pilsyk S."/>
            <person name="Malc E."/>
            <person name="Mieczkowski P."/>
            <person name="Kruszewska J.S."/>
            <person name="Biernat P."/>
            <person name="Pawlowska J."/>
        </authorList>
    </citation>
    <scope>NUCLEOTIDE SEQUENCE [LARGE SCALE GENOMIC DNA]</scope>
    <source>
        <strain evidence="8 9">CBS 142.35</strain>
    </source>
</reference>
<proteinExistence type="inferred from homology"/>
<dbReference type="Pfam" id="PF01554">
    <property type="entry name" value="MatE"/>
    <property type="match status" value="2"/>
</dbReference>
<dbReference type="GO" id="GO:0016020">
    <property type="term" value="C:membrane"/>
    <property type="evidence" value="ECO:0007669"/>
    <property type="project" value="UniProtKB-SubCell"/>
</dbReference>
<feature type="transmembrane region" description="Helical" evidence="7">
    <location>
        <begin position="231"/>
        <end position="252"/>
    </location>
</feature>
<keyword evidence="5 7" id="KW-0472">Membrane</keyword>
<feature type="transmembrane region" description="Helical" evidence="7">
    <location>
        <begin position="138"/>
        <end position="162"/>
    </location>
</feature>
<dbReference type="CDD" id="cd13132">
    <property type="entry name" value="MATE_eukaryotic"/>
    <property type="match status" value="1"/>
</dbReference>
<keyword evidence="9" id="KW-1185">Reference proteome</keyword>
<accession>A0A8H7S0J6</accession>
<keyword evidence="3 7" id="KW-0812">Transmembrane</keyword>
<evidence type="ECO:0000256" key="2">
    <source>
        <dbReference type="ARBA" id="ARBA00010199"/>
    </source>
</evidence>
<evidence type="ECO:0000256" key="5">
    <source>
        <dbReference type="ARBA" id="ARBA00023136"/>
    </source>
</evidence>
<dbReference type="OrthoDB" id="2126698at2759"/>
<protein>
    <recommendedName>
        <fullName evidence="10">MATE efflux family protein</fullName>
    </recommendedName>
</protein>
<evidence type="ECO:0008006" key="10">
    <source>
        <dbReference type="Google" id="ProtNLM"/>
    </source>
</evidence>
<dbReference type="GO" id="GO:0042910">
    <property type="term" value="F:xenobiotic transmembrane transporter activity"/>
    <property type="evidence" value="ECO:0007669"/>
    <property type="project" value="InterPro"/>
</dbReference>
<dbReference type="GO" id="GO:0015297">
    <property type="term" value="F:antiporter activity"/>
    <property type="evidence" value="ECO:0007669"/>
    <property type="project" value="InterPro"/>
</dbReference>
<feature type="transmembrane region" description="Helical" evidence="7">
    <location>
        <begin position="461"/>
        <end position="481"/>
    </location>
</feature>
<evidence type="ECO:0000313" key="9">
    <source>
        <dbReference type="Proteomes" id="UP000646827"/>
    </source>
</evidence>
<comment type="similarity">
    <text evidence="2">Belongs to the multi antimicrobial extrusion (MATE) (TC 2.A.66.1) family.</text>
</comment>
<dbReference type="InterPro" id="IPR002528">
    <property type="entry name" value="MATE_fam"/>
</dbReference>
<dbReference type="InterPro" id="IPR045069">
    <property type="entry name" value="MATE_euk"/>
</dbReference>
<evidence type="ECO:0000256" key="7">
    <source>
        <dbReference type="SAM" id="Phobius"/>
    </source>
</evidence>
<feature type="transmembrane region" description="Helical" evidence="7">
    <location>
        <begin position="174"/>
        <end position="198"/>
    </location>
</feature>
<dbReference type="PANTHER" id="PTHR11206">
    <property type="entry name" value="MULTIDRUG RESISTANCE PROTEIN"/>
    <property type="match status" value="1"/>
</dbReference>
<dbReference type="EMBL" id="JAEPRB010000186">
    <property type="protein sequence ID" value="KAG2219286.1"/>
    <property type="molecule type" value="Genomic_DNA"/>
</dbReference>
<sequence>MSTKHTNFVSGEQETLIGSDEGSALLSSSNNNNSYPIHHQDDATPRSFREHAQWIIHKSIPIVTTSLLHQAVKWIVIIIAGHLGSAELGAIAIAHVFENLSTKLVSWSLRSSLGTLCSQAWTGAKDRTLLGIYLQRGYVLFGIMCMPIAILWMGSGYIFEWLKQDPEVAQSTRIYLMVQFPGFVAHGCYVLLMAYLQAQGIMRATAYILAIAVPFNALSTYILVNCLGMGIAGISLSLSINYIFTFGLLVLYTAKIEGYEGWGGWSKQESFKDLGTILDLFWPSSFSAIWTIGAQAVITFSVSYLGKNELAAQAILLRTSLTLFALGRGFQNALANRVGNYLGHGSPRDARRAFSVASMLAFVFGIVSSIGLMACRHSYSYLFTSDEEVAQAVSTVIPIFALSQTVNMFRALSTGVLQGLGRQKVTAITSFISYFIISIPLCYVFAFTLRGGLFGLWAGQSVGYLVYTLIQTLYILLKVNWSVESQRAQKRIEANQKKFETPTLSSSSASPEERYGAIITDSERQQ</sequence>
<comment type="caution">
    <text evidence="8">The sequence shown here is derived from an EMBL/GenBank/DDBJ whole genome shotgun (WGS) entry which is preliminary data.</text>
</comment>
<dbReference type="NCBIfam" id="TIGR00797">
    <property type="entry name" value="matE"/>
    <property type="match status" value="1"/>
</dbReference>
<gene>
    <name evidence="8" type="ORF">INT45_011301</name>
</gene>
<evidence type="ECO:0000256" key="3">
    <source>
        <dbReference type="ARBA" id="ARBA00022692"/>
    </source>
</evidence>
<organism evidence="8 9">
    <name type="scientific">Circinella minor</name>
    <dbReference type="NCBI Taxonomy" id="1195481"/>
    <lineage>
        <taxon>Eukaryota</taxon>
        <taxon>Fungi</taxon>
        <taxon>Fungi incertae sedis</taxon>
        <taxon>Mucoromycota</taxon>
        <taxon>Mucoromycotina</taxon>
        <taxon>Mucoromycetes</taxon>
        <taxon>Mucorales</taxon>
        <taxon>Lichtheimiaceae</taxon>
        <taxon>Circinella</taxon>
    </lineage>
</organism>
<evidence type="ECO:0000256" key="1">
    <source>
        <dbReference type="ARBA" id="ARBA00004141"/>
    </source>
</evidence>